<comment type="subcellular location">
    <subcellularLocation>
        <location evidence="3">Cytoplasm</location>
    </subcellularLocation>
</comment>
<sequence>MRWKRPTRPVDTAMTAGFYVLLAASAARLGFRHELDDRLTVVSLALAGVLAVVYGIGIAFRTRLGGAAVSWLLAVLALYIVLALFAPAFAWCAIPLYFLCIQTFPRGLTIVAAVALTGAVIVGQLRISHVLEPSLVLAPIGIAAVITSVMWALDDGIRRREQLIDQLLSTEDSLAQTRAERAVLEERQRLAGEIHDTLAQGLSSISLLLQASQRSGEPGRSAHVEQAEQVAEENLAEARQFVSGLTSPLLRDRPLADALHDLAANFEHRFPLTVRFHEEGERLRLPAATAAALLRVAQGALANIVEHARADEAAVTLTYLDGAVNLDVLDDGIGIGEGASDRSRPGRGFGIATMRRRVEDVGGTLQVESPAAGTVITASVPLREETP</sequence>
<evidence type="ECO:0000256" key="10">
    <source>
        <dbReference type="ARBA" id="ARBA00022777"/>
    </source>
</evidence>
<proteinExistence type="predicted"/>
<keyword evidence="13" id="KW-0411">Iron-sulfur</keyword>
<protein>
    <recommendedName>
        <fullName evidence="5">Oxygen sensor histidine kinase NreB</fullName>
        <ecNumber evidence="4">2.7.13.3</ecNumber>
    </recommendedName>
    <alternativeName>
        <fullName evidence="15">Nitrogen regulation protein B</fullName>
    </alternativeName>
</protein>
<dbReference type="InterPro" id="IPR036890">
    <property type="entry name" value="HATPase_C_sf"/>
</dbReference>
<keyword evidence="17" id="KW-0472">Membrane</keyword>
<evidence type="ECO:0000259" key="18">
    <source>
        <dbReference type="PROSITE" id="PS50109"/>
    </source>
</evidence>
<evidence type="ECO:0000313" key="20">
    <source>
        <dbReference type="Proteomes" id="UP001595823"/>
    </source>
</evidence>
<dbReference type="PANTHER" id="PTHR24421">
    <property type="entry name" value="NITRATE/NITRITE SENSOR PROTEIN NARX-RELATED"/>
    <property type="match status" value="1"/>
</dbReference>
<keyword evidence="11" id="KW-0408">Iron</keyword>
<keyword evidence="17" id="KW-0812">Transmembrane</keyword>
<dbReference type="EMBL" id="JBHSDK010000015">
    <property type="protein sequence ID" value="MFC4336098.1"/>
    <property type="molecule type" value="Genomic_DNA"/>
</dbReference>
<dbReference type="InterPro" id="IPR003594">
    <property type="entry name" value="HATPase_dom"/>
</dbReference>
<evidence type="ECO:0000256" key="7">
    <source>
        <dbReference type="ARBA" id="ARBA00022490"/>
    </source>
</evidence>
<evidence type="ECO:0000256" key="4">
    <source>
        <dbReference type="ARBA" id="ARBA00012438"/>
    </source>
</evidence>
<gene>
    <name evidence="19" type="ORF">ACFPET_12880</name>
</gene>
<name>A0ABV8U0A5_9ACTN</name>
<dbReference type="PIRSF" id="PIRSF037434">
    <property type="entry name" value="STHK_ChrS"/>
    <property type="match status" value="1"/>
</dbReference>
<evidence type="ECO:0000256" key="17">
    <source>
        <dbReference type="SAM" id="Phobius"/>
    </source>
</evidence>
<evidence type="ECO:0000256" key="13">
    <source>
        <dbReference type="ARBA" id="ARBA00023014"/>
    </source>
</evidence>
<keyword evidence="16" id="KW-0175">Coiled coil</keyword>
<evidence type="ECO:0000256" key="6">
    <source>
        <dbReference type="ARBA" id="ARBA00022485"/>
    </source>
</evidence>
<keyword evidence="9" id="KW-0479">Metal-binding</keyword>
<keyword evidence="17" id="KW-1133">Transmembrane helix</keyword>
<feature type="transmembrane region" description="Helical" evidence="17">
    <location>
        <begin position="135"/>
        <end position="153"/>
    </location>
</feature>
<feature type="transmembrane region" description="Helical" evidence="17">
    <location>
        <begin position="104"/>
        <end position="123"/>
    </location>
</feature>
<keyword evidence="6" id="KW-0004">4Fe-4S</keyword>
<dbReference type="Gene3D" id="1.20.5.1930">
    <property type="match status" value="1"/>
</dbReference>
<dbReference type="InterPro" id="IPR004358">
    <property type="entry name" value="Sig_transdc_His_kin-like_C"/>
</dbReference>
<feature type="transmembrane region" description="Helical" evidence="17">
    <location>
        <begin position="42"/>
        <end position="60"/>
    </location>
</feature>
<dbReference type="InterPro" id="IPR005467">
    <property type="entry name" value="His_kinase_dom"/>
</dbReference>
<dbReference type="RefSeq" id="WP_380621589.1">
    <property type="nucleotide sequence ID" value="NZ_JBHSDK010000015.1"/>
</dbReference>
<dbReference type="SUPFAM" id="SSF55874">
    <property type="entry name" value="ATPase domain of HSP90 chaperone/DNA topoisomerase II/histidine kinase"/>
    <property type="match status" value="1"/>
</dbReference>
<dbReference type="PANTHER" id="PTHR24421:SF62">
    <property type="entry name" value="SENSORY TRANSDUCTION HISTIDINE KINASE"/>
    <property type="match status" value="1"/>
</dbReference>
<dbReference type="InterPro" id="IPR017205">
    <property type="entry name" value="Sig_transdc_His_kinase_ChrS"/>
</dbReference>
<dbReference type="Gene3D" id="3.30.565.10">
    <property type="entry name" value="Histidine kinase-like ATPase, C-terminal domain"/>
    <property type="match status" value="1"/>
</dbReference>
<reference evidence="20" key="1">
    <citation type="journal article" date="2019" name="Int. J. Syst. Evol. Microbiol.">
        <title>The Global Catalogue of Microorganisms (GCM) 10K type strain sequencing project: providing services to taxonomists for standard genome sequencing and annotation.</title>
        <authorList>
            <consortium name="The Broad Institute Genomics Platform"/>
            <consortium name="The Broad Institute Genome Sequencing Center for Infectious Disease"/>
            <person name="Wu L."/>
            <person name="Ma J."/>
        </authorList>
    </citation>
    <scope>NUCLEOTIDE SEQUENCE [LARGE SCALE GENOMIC DNA]</scope>
    <source>
        <strain evidence="20">IBRC-M 10908</strain>
    </source>
</reference>
<keyword evidence="7" id="KW-0963">Cytoplasm</keyword>
<keyword evidence="20" id="KW-1185">Reference proteome</keyword>
<dbReference type="SMART" id="SM00387">
    <property type="entry name" value="HATPase_c"/>
    <property type="match status" value="1"/>
</dbReference>
<dbReference type="GO" id="GO:0016301">
    <property type="term" value="F:kinase activity"/>
    <property type="evidence" value="ECO:0007669"/>
    <property type="project" value="UniProtKB-KW"/>
</dbReference>
<dbReference type="CDD" id="cd16917">
    <property type="entry name" value="HATPase_UhpB-NarQ-NarX-like"/>
    <property type="match status" value="1"/>
</dbReference>
<dbReference type="PROSITE" id="PS50109">
    <property type="entry name" value="HIS_KIN"/>
    <property type="match status" value="1"/>
</dbReference>
<comment type="cofactor">
    <cofactor evidence="2">
        <name>[4Fe-4S] cluster</name>
        <dbReference type="ChEBI" id="CHEBI:49883"/>
    </cofactor>
</comment>
<evidence type="ECO:0000256" key="5">
    <source>
        <dbReference type="ARBA" id="ARBA00017322"/>
    </source>
</evidence>
<dbReference type="EC" id="2.7.13.3" evidence="4"/>
<evidence type="ECO:0000313" key="19">
    <source>
        <dbReference type="EMBL" id="MFC4336098.1"/>
    </source>
</evidence>
<feature type="domain" description="Histidine kinase" evidence="18">
    <location>
        <begin position="189"/>
        <end position="384"/>
    </location>
</feature>
<evidence type="ECO:0000256" key="12">
    <source>
        <dbReference type="ARBA" id="ARBA00023012"/>
    </source>
</evidence>
<dbReference type="PRINTS" id="PR00344">
    <property type="entry name" value="BCTRLSENSOR"/>
</dbReference>
<comment type="caution">
    <text evidence="19">The sequence shown here is derived from an EMBL/GenBank/DDBJ whole genome shotgun (WGS) entry which is preliminary data.</text>
</comment>
<keyword evidence="10 19" id="KW-0418">Kinase</keyword>
<dbReference type="Proteomes" id="UP001595823">
    <property type="component" value="Unassembled WGS sequence"/>
</dbReference>
<comment type="function">
    <text evidence="14">Member of the two-component regulatory system NreB/NreC involved in the control of dissimilatory nitrate/nitrite reduction in response to oxygen. NreB functions as a direct oxygen sensor histidine kinase which is autophosphorylated, in the absence of oxygen, probably at the conserved histidine residue, and transfers its phosphate group probably to a conserved aspartate residue of NreC. NreB/NreC activates the expression of the nitrate (narGHJI) and nitrite (nir) reductase operons, as well as the putative nitrate transporter gene narT.</text>
</comment>
<evidence type="ECO:0000256" key="1">
    <source>
        <dbReference type="ARBA" id="ARBA00000085"/>
    </source>
</evidence>
<evidence type="ECO:0000256" key="2">
    <source>
        <dbReference type="ARBA" id="ARBA00001966"/>
    </source>
</evidence>
<comment type="catalytic activity">
    <reaction evidence="1">
        <text>ATP + protein L-histidine = ADP + protein N-phospho-L-histidine.</text>
        <dbReference type="EC" id="2.7.13.3"/>
    </reaction>
</comment>
<evidence type="ECO:0000256" key="16">
    <source>
        <dbReference type="SAM" id="Coils"/>
    </source>
</evidence>
<feature type="coiled-coil region" evidence="16">
    <location>
        <begin position="160"/>
        <end position="187"/>
    </location>
</feature>
<keyword evidence="12" id="KW-0902">Two-component regulatory system</keyword>
<dbReference type="InterPro" id="IPR050482">
    <property type="entry name" value="Sensor_HK_TwoCompSys"/>
</dbReference>
<organism evidence="19 20">
    <name type="scientific">Salininema proteolyticum</name>
    <dbReference type="NCBI Taxonomy" id="1607685"/>
    <lineage>
        <taxon>Bacteria</taxon>
        <taxon>Bacillati</taxon>
        <taxon>Actinomycetota</taxon>
        <taxon>Actinomycetes</taxon>
        <taxon>Glycomycetales</taxon>
        <taxon>Glycomycetaceae</taxon>
        <taxon>Salininema</taxon>
    </lineage>
</organism>
<accession>A0ABV8U0A5</accession>
<evidence type="ECO:0000256" key="14">
    <source>
        <dbReference type="ARBA" id="ARBA00024827"/>
    </source>
</evidence>
<evidence type="ECO:0000256" key="3">
    <source>
        <dbReference type="ARBA" id="ARBA00004496"/>
    </source>
</evidence>
<evidence type="ECO:0000256" key="9">
    <source>
        <dbReference type="ARBA" id="ARBA00022723"/>
    </source>
</evidence>
<feature type="transmembrane region" description="Helical" evidence="17">
    <location>
        <begin position="72"/>
        <end position="98"/>
    </location>
</feature>
<dbReference type="Pfam" id="PF07730">
    <property type="entry name" value="HisKA_3"/>
    <property type="match status" value="1"/>
</dbReference>
<dbReference type="Pfam" id="PF02518">
    <property type="entry name" value="HATPase_c"/>
    <property type="match status" value="1"/>
</dbReference>
<evidence type="ECO:0000256" key="15">
    <source>
        <dbReference type="ARBA" id="ARBA00030800"/>
    </source>
</evidence>
<dbReference type="InterPro" id="IPR011712">
    <property type="entry name" value="Sig_transdc_His_kin_sub3_dim/P"/>
</dbReference>
<keyword evidence="8" id="KW-0808">Transferase</keyword>
<evidence type="ECO:0000256" key="8">
    <source>
        <dbReference type="ARBA" id="ARBA00022679"/>
    </source>
</evidence>
<evidence type="ECO:0000256" key="11">
    <source>
        <dbReference type="ARBA" id="ARBA00023004"/>
    </source>
</evidence>